<dbReference type="AlphaFoldDB" id="A0ABD1IA80"/>
<protein>
    <recommendedName>
        <fullName evidence="1">Integrase zinc-binding domain-containing protein</fullName>
    </recommendedName>
</protein>
<evidence type="ECO:0000259" key="1">
    <source>
        <dbReference type="Pfam" id="PF17921"/>
    </source>
</evidence>
<evidence type="ECO:0000313" key="2">
    <source>
        <dbReference type="EMBL" id="KAL1564723.1"/>
    </source>
</evidence>
<dbReference type="InterPro" id="IPR050951">
    <property type="entry name" value="Retrovirus_Pol_polyprotein"/>
</dbReference>
<dbReference type="Proteomes" id="UP001567538">
    <property type="component" value="Unassembled WGS sequence"/>
</dbReference>
<gene>
    <name evidence="2" type="ORF">AAHA92_07029</name>
</gene>
<organism evidence="2 3">
    <name type="scientific">Salvia divinorum</name>
    <name type="common">Maria pastora</name>
    <name type="synonym">Diviner's sage</name>
    <dbReference type="NCBI Taxonomy" id="28513"/>
    <lineage>
        <taxon>Eukaryota</taxon>
        <taxon>Viridiplantae</taxon>
        <taxon>Streptophyta</taxon>
        <taxon>Embryophyta</taxon>
        <taxon>Tracheophyta</taxon>
        <taxon>Spermatophyta</taxon>
        <taxon>Magnoliopsida</taxon>
        <taxon>eudicotyledons</taxon>
        <taxon>Gunneridae</taxon>
        <taxon>Pentapetalae</taxon>
        <taxon>asterids</taxon>
        <taxon>lamiids</taxon>
        <taxon>Lamiales</taxon>
        <taxon>Lamiaceae</taxon>
        <taxon>Nepetoideae</taxon>
        <taxon>Mentheae</taxon>
        <taxon>Salviinae</taxon>
        <taxon>Salvia</taxon>
        <taxon>Salvia subgen. Calosphace</taxon>
    </lineage>
</organism>
<dbReference type="Gene3D" id="1.10.340.70">
    <property type="match status" value="1"/>
</dbReference>
<sequence length="104" mass="12109">MKTKHVKSGKIDEFEISPDGSLYYKKRLCVPDDVELKKKILQEAHNSSYSMHSGSNKIYQDLKEFYWWSGMKRAITEFVTRCLTCQQVKAEHQVPSRLLQPEAA</sequence>
<comment type="caution">
    <text evidence="2">The sequence shown here is derived from an EMBL/GenBank/DDBJ whole genome shotgun (WGS) entry which is preliminary data.</text>
</comment>
<dbReference type="FunFam" id="1.10.340.70:FF:000001">
    <property type="entry name" value="Retrovirus-related Pol polyprotein from transposon gypsy-like Protein"/>
    <property type="match status" value="1"/>
</dbReference>
<proteinExistence type="predicted"/>
<dbReference type="PANTHER" id="PTHR37984:SF5">
    <property type="entry name" value="PROTEIN NYNRIN-LIKE"/>
    <property type="match status" value="1"/>
</dbReference>
<feature type="domain" description="Integrase zinc-binding" evidence="1">
    <location>
        <begin position="34"/>
        <end position="90"/>
    </location>
</feature>
<dbReference type="PANTHER" id="PTHR37984">
    <property type="entry name" value="PROTEIN CBG26694"/>
    <property type="match status" value="1"/>
</dbReference>
<name>A0ABD1IA80_SALDI</name>
<keyword evidence="3" id="KW-1185">Reference proteome</keyword>
<dbReference type="EMBL" id="JBEAFC010000003">
    <property type="protein sequence ID" value="KAL1564723.1"/>
    <property type="molecule type" value="Genomic_DNA"/>
</dbReference>
<dbReference type="Pfam" id="PF17921">
    <property type="entry name" value="Integrase_H2C2"/>
    <property type="match status" value="1"/>
</dbReference>
<evidence type="ECO:0000313" key="3">
    <source>
        <dbReference type="Proteomes" id="UP001567538"/>
    </source>
</evidence>
<reference evidence="2 3" key="1">
    <citation type="submission" date="2024-06" db="EMBL/GenBank/DDBJ databases">
        <title>A chromosome level genome sequence of Diviner's sage (Salvia divinorum).</title>
        <authorList>
            <person name="Ford S.A."/>
            <person name="Ro D.-K."/>
            <person name="Ness R.W."/>
            <person name="Phillips M.A."/>
        </authorList>
    </citation>
    <scope>NUCLEOTIDE SEQUENCE [LARGE SCALE GENOMIC DNA]</scope>
    <source>
        <strain evidence="2">SAF-2024a</strain>
        <tissue evidence="2">Leaf</tissue>
    </source>
</reference>
<accession>A0ABD1IA80</accession>
<dbReference type="InterPro" id="IPR041588">
    <property type="entry name" value="Integrase_H2C2"/>
</dbReference>